<dbReference type="GeneID" id="30211566"/>
<dbReference type="Proteomes" id="UP000092730">
    <property type="component" value="Chromosome 7"/>
</dbReference>
<keyword evidence="5" id="KW-1185">Reference proteome</keyword>
<feature type="transmembrane region" description="Helical" evidence="1">
    <location>
        <begin position="12"/>
        <end position="30"/>
    </location>
</feature>
<dbReference type="Pfam" id="PF15024">
    <property type="entry name" value="Glyco_transf_18"/>
    <property type="match status" value="1"/>
</dbReference>
<dbReference type="OrthoDB" id="2560689at2759"/>
<keyword evidence="1" id="KW-1133">Transmembrane helix</keyword>
<dbReference type="EMBL" id="KI894024">
    <property type="protein sequence ID" value="OCF22822.1"/>
    <property type="molecule type" value="Genomic_DNA"/>
</dbReference>
<proteinExistence type="predicted"/>
<keyword evidence="1" id="KW-0812">Transmembrane</keyword>
<feature type="domain" description="Glycosyltransferase family 18 catalytic" evidence="2">
    <location>
        <begin position="333"/>
        <end position="453"/>
    </location>
</feature>
<evidence type="ECO:0000256" key="1">
    <source>
        <dbReference type="SAM" id="Phobius"/>
    </source>
</evidence>
<dbReference type="GO" id="GO:0030144">
    <property type="term" value="F:alpha-1,6-mannosylglycoprotein 6-beta-N-acetylglucosaminyltransferase activity"/>
    <property type="evidence" value="ECO:0007669"/>
    <property type="project" value="InterPro"/>
</dbReference>
<evidence type="ECO:0000259" key="2">
    <source>
        <dbReference type="Pfam" id="PF15024"/>
    </source>
</evidence>
<evidence type="ECO:0000313" key="4">
    <source>
        <dbReference type="EMBL" id="WVW86413.1"/>
    </source>
</evidence>
<dbReference type="EMBL" id="CP144547">
    <property type="protein sequence ID" value="WVW86413.1"/>
    <property type="molecule type" value="Genomic_DNA"/>
</dbReference>
<name>A0A1B9FVM3_9TREE</name>
<reference evidence="4" key="4">
    <citation type="submission" date="2024-02" db="EMBL/GenBank/DDBJ databases">
        <title>Comparative genomics of Cryptococcus and Kwoniella reveals pathogenesis evolution and contrasting modes of karyotype evolution via chromosome fusion or intercentromeric recombination.</title>
        <authorList>
            <person name="Coelho M.A."/>
            <person name="David-Palma M."/>
            <person name="Shea T."/>
            <person name="Bowers K."/>
            <person name="McGinley-Smith S."/>
            <person name="Mohammad A.W."/>
            <person name="Gnirke A."/>
            <person name="Yurkov A.M."/>
            <person name="Nowrousian M."/>
            <person name="Sun S."/>
            <person name="Cuomo C.A."/>
            <person name="Heitman J."/>
        </authorList>
    </citation>
    <scope>NUCLEOTIDE SEQUENCE</scope>
    <source>
        <strain evidence="4">CBS 10118</strain>
    </source>
</reference>
<dbReference type="KEGG" id="kbi:30211566"/>
<dbReference type="RefSeq" id="XP_019043892.1">
    <property type="nucleotide sequence ID" value="XM_019193769.1"/>
</dbReference>
<dbReference type="STRING" id="1296100.A0A1B9FVM3"/>
<gene>
    <name evidence="3" type="ORF">I302_07167</name>
    <name evidence="4" type="ORF">I302_108459</name>
</gene>
<dbReference type="InterPro" id="IPR026116">
    <property type="entry name" value="GT18_cat"/>
</dbReference>
<sequence length="498" mass="57242">MAGTITITISRSIRNLFFLIVATILLITFYRSATSTSGSSFSTSYLLPSSWQSAETTSGGLTIPEEITNLASGERELAIKQYEYASNMGSYFDPNPHWGGGREDYKFYSDVQLRKLAVCTATNTCRENQTSVIILGYIHAHFHIYEGYMGGEGIWTSYLVQTLEKWGYTILHARDDWPYIWYLYNQIPDLVKGVIAWRTGQYGTFDDKVKTHGRGNGVPAWKFFVYNYFPDHYTSIVGDAWNMHSEFGYSKKQRNFTFIPYVVEPATTPPYTPATTRPYQVYILAKFVRYFYPGAQPAWEDRGIFLRAKTILEKEFPGFEFVVGCKDDRNAAQQKEVPMEVPEGVRNLGKMDRLEFESQLANSRAMLGIGWPTLSPSPHVALSLGIPFINPYSMNGWSKKDDPESWAQSQHHTLKVLDPPYNYNVLRNNETEFIDAIRQALLHPIEPFILPTMTREYHEKQIAEWLHTDWRSKAEEILELRRKGIETQNGKDVKDFTL</sequence>
<reference evidence="4" key="2">
    <citation type="submission" date="2013-07" db="EMBL/GenBank/DDBJ databases">
        <authorList>
            <consortium name="The Broad Institute Genome Sequencing Platform"/>
            <person name="Cuomo C."/>
            <person name="Litvintseva A."/>
            <person name="Chen Y."/>
            <person name="Heitman J."/>
            <person name="Sun S."/>
            <person name="Springer D."/>
            <person name="Dromer F."/>
            <person name="Young S.K."/>
            <person name="Zeng Q."/>
            <person name="Gargeya S."/>
            <person name="Fitzgerald M."/>
            <person name="Abouelleil A."/>
            <person name="Alvarado L."/>
            <person name="Berlin A.M."/>
            <person name="Chapman S.B."/>
            <person name="Dewar J."/>
            <person name="Goldberg J."/>
            <person name="Griggs A."/>
            <person name="Gujja S."/>
            <person name="Hansen M."/>
            <person name="Howarth C."/>
            <person name="Imamovic A."/>
            <person name="Larimer J."/>
            <person name="McCowan C."/>
            <person name="Murphy C."/>
            <person name="Pearson M."/>
            <person name="Priest M."/>
            <person name="Roberts A."/>
            <person name="Saif S."/>
            <person name="Shea T."/>
            <person name="Sykes S."/>
            <person name="Wortman J."/>
            <person name="Nusbaum C."/>
            <person name="Birren B."/>
        </authorList>
    </citation>
    <scope>NUCLEOTIDE SEQUENCE</scope>
    <source>
        <strain evidence="4">CBS 10118</strain>
    </source>
</reference>
<dbReference type="VEuPathDB" id="FungiDB:I302_07167"/>
<organism evidence="3">
    <name type="scientific">Kwoniella bestiolae CBS 10118</name>
    <dbReference type="NCBI Taxonomy" id="1296100"/>
    <lineage>
        <taxon>Eukaryota</taxon>
        <taxon>Fungi</taxon>
        <taxon>Dikarya</taxon>
        <taxon>Basidiomycota</taxon>
        <taxon>Agaricomycotina</taxon>
        <taxon>Tremellomycetes</taxon>
        <taxon>Tremellales</taxon>
        <taxon>Cryptococcaceae</taxon>
        <taxon>Kwoniella</taxon>
    </lineage>
</organism>
<accession>A0A1B9FVM3</accession>
<dbReference type="AlphaFoldDB" id="A0A1B9FVM3"/>
<reference evidence="3" key="1">
    <citation type="submission" date="2013-07" db="EMBL/GenBank/DDBJ databases">
        <title>The Genome Sequence of Cryptococcus bestiolae CBS10118.</title>
        <authorList>
            <consortium name="The Broad Institute Genome Sequencing Platform"/>
            <person name="Cuomo C."/>
            <person name="Litvintseva A."/>
            <person name="Chen Y."/>
            <person name="Heitman J."/>
            <person name="Sun S."/>
            <person name="Springer D."/>
            <person name="Dromer F."/>
            <person name="Young S.K."/>
            <person name="Zeng Q."/>
            <person name="Gargeya S."/>
            <person name="Fitzgerald M."/>
            <person name="Abouelleil A."/>
            <person name="Alvarado L."/>
            <person name="Berlin A.M."/>
            <person name="Chapman S.B."/>
            <person name="Dewar J."/>
            <person name="Goldberg J."/>
            <person name="Griggs A."/>
            <person name="Gujja S."/>
            <person name="Hansen M."/>
            <person name="Howarth C."/>
            <person name="Imamovic A."/>
            <person name="Larimer J."/>
            <person name="McCowan C."/>
            <person name="Murphy C."/>
            <person name="Pearson M."/>
            <person name="Priest M."/>
            <person name="Roberts A."/>
            <person name="Saif S."/>
            <person name="Shea T."/>
            <person name="Sykes S."/>
            <person name="Wortman J."/>
            <person name="Nusbaum C."/>
            <person name="Birren B."/>
        </authorList>
    </citation>
    <scope>NUCLEOTIDE SEQUENCE [LARGE SCALE GENOMIC DNA]</scope>
    <source>
        <strain evidence="3">CBS 10118</strain>
    </source>
</reference>
<keyword evidence="1" id="KW-0472">Membrane</keyword>
<evidence type="ECO:0000313" key="5">
    <source>
        <dbReference type="Proteomes" id="UP000092730"/>
    </source>
</evidence>
<protein>
    <recommendedName>
        <fullName evidence="2">Glycosyltransferase family 18 catalytic domain-containing protein</fullName>
    </recommendedName>
</protein>
<reference evidence="3" key="3">
    <citation type="submission" date="2014-01" db="EMBL/GenBank/DDBJ databases">
        <title>Evolution of pathogenesis and genome organization in the Tremellales.</title>
        <authorList>
            <person name="Cuomo C."/>
            <person name="Litvintseva A."/>
            <person name="Heitman J."/>
            <person name="Chen Y."/>
            <person name="Sun S."/>
            <person name="Springer D."/>
            <person name="Dromer F."/>
            <person name="Young S."/>
            <person name="Zeng Q."/>
            <person name="Chapman S."/>
            <person name="Gujja S."/>
            <person name="Saif S."/>
            <person name="Birren B."/>
        </authorList>
    </citation>
    <scope>NUCLEOTIDE SEQUENCE</scope>
    <source>
        <strain evidence="3">CBS 10118</strain>
    </source>
</reference>
<evidence type="ECO:0000313" key="3">
    <source>
        <dbReference type="EMBL" id="OCF22822.1"/>
    </source>
</evidence>
<dbReference type="UniPathway" id="UPA00378"/>